<comment type="function">
    <text evidence="7">Catalyzes the NADPH-dependent reduction of L-glutamate 5-phosphate into L-glutamate 5-semialdehyde and phosphate. The product spontaneously undergoes cyclization to form 1-pyrroline-5-carboxylate.</text>
</comment>
<reference evidence="10" key="1">
    <citation type="submission" date="2017-04" db="EMBL/GenBank/DDBJ databases">
        <authorList>
            <person name="Song Y."/>
            <person name="Cho B.-K."/>
        </authorList>
    </citation>
    <scope>NUCLEOTIDE SEQUENCE [LARGE SCALE GENOMIC DNA]</scope>
    <source>
        <strain evidence="10">SL1</strain>
    </source>
</reference>
<keyword evidence="3 7" id="KW-0641">Proline biosynthesis</keyword>
<dbReference type="InterPro" id="IPR000965">
    <property type="entry name" value="GPR_dom"/>
</dbReference>
<dbReference type="PROSITE" id="PS01223">
    <property type="entry name" value="PROA"/>
    <property type="match status" value="1"/>
</dbReference>
<comment type="catalytic activity">
    <reaction evidence="6 7">
        <text>L-glutamate 5-semialdehyde + phosphate + NADP(+) = L-glutamyl 5-phosphate + NADPH + H(+)</text>
        <dbReference type="Rhea" id="RHEA:19541"/>
        <dbReference type="ChEBI" id="CHEBI:15378"/>
        <dbReference type="ChEBI" id="CHEBI:43474"/>
        <dbReference type="ChEBI" id="CHEBI:57783"/>
        <dbReference type="ChEBI" id="CHEBI:58066"/>
        <dbReference type="ChEBI" id="CHEBI:58274"/>
        <dbReference type="ChEBI" id="CHEBI:58349"/>
        <dbReference type="EC" id="1.2.1.41"/>
    </reaction>
</comment>
<organism evidence="9 10">
    <name type="scientific">Clostridium drakei</name>
    <dbReference type="NCBI Taxonomy" id="332101"/>
    <lineage>
        <taxon>Bacteria</taxon>
        <taxon>Bacillati</taxon>
        <taxon>Bacillota</taxon>
        <taxon>Clostridia</taxon>
        <taxon>Eubacteriales</taxon>
        <taxon>Clostridiaceae</taxon>
        <taxon>Clostridium</taxon>
    </lineage>
</organism>
<dbReference type="AlphaFoldDB" id="A0A2U8DRI1"/>
<evidence type="ECO:0000256" key="6">
    <source>
        <dbReference type="ARBA" id="ARBA00049024"/>
    </source>
</evidence>
<dbReference type="NCBIfam" id="TIGR00407">
    <property type="entry name" value="proA"/>
    <property type="match status" value="1"/>
</dbReference>
<dbReference type="InterPro" id="IPR020593">
    <property type="entry name" value="G-glutamylP_reductase_CS"/>
</dbReference>
<dbReference type="Gene3D" id="3.40.605.10">
    <property type="entry name" value="Aldehyde Dehydrogenase, Chain A, domain 1"/>
    <property type="match status" value="1"/>
</dbReference>
<dbReference type="EMBL" id="CP020953">
    <property type="protein sequence ID" value="AWI05363.1"/>
    <property type="molecule type" value="Genomic_DNA"/>
</dbReference>
<proteinExistence type="inferred from homology"/>
<dbReference type="PANTHER" id="PTHR11063:SF8">
    <property type="entry name" value="DELTA-1-PYRROLINE-5-CARBOXYLATE SYNTHASE"/>
    <property type="match status" value="1"/>
</dbReference>
<evidence type="ECO:0000256" key="7">
    <source>
        <dbReference type="HAMAP-Rule" id="MF_00412"/>
    </source>
</evidence>
<evidence type="ECO:0000256" key="4">
    <source>
        <dbReference type="ARBA" id="ARBA00022857"/>
    </source>
</evidence>
<evidence type="ECO:0000256" key="5">
    <source>
        <dbReference type="ARBA" id="ARBA00023002"/>
    </source>
</evidence>
<dbReference type="InterPro" id="IPR016163">
    <property type="entry name" value="Ald_DH_C"/>
</dbReference>
<evidence type="ECO:0000313" key="9">
    <source>
        <dbReference type="EMBL" id="AWI05363.1"/>
    </source>
</evidence>
<dbReference type="InterPro" id="IPR012134">
    <property type="entry name" value="Glu-5-SA_DH"/>
</dbReference>
<dbReference type="KEGG" id="cdrk:B9W14_12905"/>
<dbReference type="OrthoDB" id="9809970at2"/>
<dbReference type="PANTHER" id="PTHR11063">
    <property type="entry name" value="GLUTAMATE SEMIALDEHYDE DEHYDROGENASE"/>
    <property type="match status" value="1"/>
</dbReference>
<dbReference type="InterPro" id="IPR016162">
    <property type="entry name" value="Ald_DH_N"/>
</dbReference>
<accession>A0A2U8DRI1</accession>
<evidence type="ECO:0000256" key="3">
    <source>
        <dbReference type="ARBA" id="ARBA00022650"/>
    </source>
</evidence>
<evidence type="ECO:0000259" key="8">
    <source>
        <dbReference type="Pfam" id="PF00171"/>
    </source>
</evidence>
<dbReference type="GO" id="GO:0004350">
    <property type="term" value="F:glutamate-5-semialdehyde dehydrogenase activity"/>
    <property type="evidence" value="ECO:0007669"/>
    <property type="project" value="UniProtKB-UniRule"/>
</dbReference>
<gene>
    <name evidence="7" type="primary">proA</name>
    <name evidence="9" type="ORF">B9W14_12905</name>
</gene>
<keyword evidence="10" id="KW-1185">Reference proteome</keyword>
<dbReference type="SUPFAM" id="SSF53720">
    <property type="entry name" value="ALDH-like"/>
    <property type="match status" value="1"/>
</dbReference>
<dbReference type="HAMAP" id="MF_00412">
    <property type="entry name" value="ProA"/>
    <property type="match status" value="1"/>
</dbReference>
<dbReference type="PIRSF" id="PIRSF000151">
    <property type="entry name" value="GPR"/>
    <property type="match status" value="1"/>
</dbReference>
<feature type="domain" description="Aldehyde dehydrogenase" evidence="8">
    <location>
        <begin position="13"/>
        <end position="287"/>
    </location>
</feature>
<evidence type="ECO:0000256" key="2">
    <source>
        <dbReference type="ARBA" id="ARBA00022605"/>
    </source>
</evidence>
<keyword evidence="4 7" id="KW-0521">NADP</keyword>
<keyword evidence="5 7" id="KW-0560">Oxidoreductase</keyword>
<dbReference type="InterPro" id="IPR016161">
    <property type="entry name" value="Ald_DH/histidinol_DH"/>
</dbReference>
<keyword evidence="7" id="KW-0963">Cytoplasm</keyword>
<dbReference type="Gene3D" id="3.40.309.10">
    <property type="entry name" value="Aldehyde Dehydrogenase, Chain A, domain 2"/>
    <property type="match status" value="1"/>
</dbReference>
<dbReference type="Pfam" id="PF00171">
    <property type="entry name" value="Aldedh"/>
    <property type="match status" value="1"/>
</dbReference>
<comment type="similarity">
    <text evidence="7">Belongs to the gamma-glutamyl phosphate reductase family.</text>
</comment>
<dbReference type="GO" id="GO:0005737">
    <property type="term" value="C:cytoplasm"/>
    <property type="evidence" value="ECO:0007669"/>
    <property type="project" value="UniProtKB-SubCell"/>
</dbReference>
<dbReference type="CDD" id="cd07079">
    <property type="entry name" value="ALDH_F18-19_ProA-GPR"/>
    <property type="match status" value="1"/>
</dbReference>
<dbReference type="Proteomes" id="UP000244910">
    <property type="component" value="Chromosome"/>
</dbReference>
<comment type="pathway">
    <text evidence="1 7">Amino-acid biosynthesis; L-proline biosynthesis; L-glutamate 5-semialdehyde from L-glutamate: step 2/2.</text>
</comment>
<dbReference type="EC" id="1.2.1.41" evidence="7"/>
<dbReference type="GO" id="GO:0050661">
    <property type="term" value="F:NADP binding"/>
    <property type="evidence" value="ECO:0007669"/>
    <property type="project" value="InterPro"/>
</dbReference>
<comment type="subcellular location">
    <subcellularLocation>
        <location evidence="7">Cytoplasm</location>
    </subcellularLocation>
</comment>
<dbReference type="GO" id="GO:0055129">
    <property type="term" value="P:L-proline biosynthetic process"/>
    <property type="evidence" value="ECO:0007669"/>
    <property type="project" value="UniProtKB-UniRule"/>
</dbReference>
<dbReference type="FunFam" id="3.40.309.10:FF:000006">
    <property type="entry name" value="Gamma-glutamyl phosphate reductase"/>
    <property type="match status" value="1"/>
</dbReference>
<dbReference type="NCBIfam" id="NF001221">
    <property type="entry name" value="PRK00197.1"/>
    <property type="match status" value="1"/>
</dbReference>
<name>A0A2U8DRI1_9CLOT</name>
<evidence type="ECO:0000313" key="10">
    <source>
        <dbReference type="Proteomes" id="UP000244910"/>
    </source>
</evidence>
<sequence length="418" mass="46019">MDINNYIFDKALKAKEASRKLAYISTEEKNKALINMSEALINNESFILEQNEKDLKEGKSNGMTKALLDRLALNHKRIEDMALGLKNVASMEDPIGQVLKMWKRPNDLQIGQMRVPLGVIGIIYEARPNVTVDAAALCIKSGNAVILRGGKEAINSNKAIADTIIKAGELSGLPKGSIQLIEVTDREGVNCMMKLSGYIDVLIPRGGAGLIQNVVKNSTVPVIETGVGNCHVYVDENADLEMAENIVVNAKTQRPAVCNAMETLLVHKNAAPKFLPKLGKNLKALGVEIRGCKETEKYIEDIVSAEEKDWKTEYLNLILAIKVVDSMDEAMDHIYKYGTKHSEAIITNNYKNSQRFLNEVDAAAVYVNASTRFTDGSEFGFGAEIGISTQKLHARGPMGLEQLTTMKYIIYGKGQTRK</sequence>
<dbReference type="RefSeq" id="WP_032079681.1">
    <property type="nucleotide sequence ID" value="NZ_CP020953.1"/>
</dbReference>
<dbReference type="InterPro" id="IPR015590">
    <property type="entry name" value="Aldehyde_DH_dom"/>
</dbReference>
<evidence type="ECO:0000256" key="1">
    <source>
        <dbReference type="ARBA" id="ARBA00004985"/>
    </source>
</evidence>
<keyword evidence="2 7" id="KW-0028">Amino-acid biosynthesis</keyword>
<protein>
    <recommendedName>
        <fullName evidence="7">Gamma-glutamyl phosphate reductase</fullName>
        <shortName evidence="7">GPR</shortName>
        <ecNumber evidence="7">1.2.1.41</ecNumber>
    </recommendedName>
    <alternativeName>
        <fullName evidence="7">Glutamate-5-semialdehyde dehydrogenase</fullName>
    </alternativeName>
    <alternativeName>
        <fullName evidence="7">Glutamyl-gamma-semialdehyde dehydrogenase</fullName>
        <shortName evidence="7">GSA dehydrogenase</shortName>
    </alternativeName>
</protein>
<dbReference type="UniPathway" id="UPA00098">
    <property type="reaction ID" value="UER00360"/>
</dbReference>